<sequence length="278" mass="30971">MELENKVIVTAALTGAMTPKELNPSIPLTPEEIAQDAYNCWKAGAAVVHLHMRDDKGIGTMDKEKFKKTVDLIKQRTDCDVVINCTTSGDNRANYEDRMAHLPYVKPEMASFDAGSFNWMPFGIFDNAPQFLEPLGLKMKELGIKPELEIFDSGFMNIVNYYVKKEVLETPCHYQFVLGVGGGMEASVKNLQFLCDMLPKNATWSAFGLGKQHLAIMYAALALGGHIRVGLEDNVYYSKGKLGTNVEFVERAVRVIKEFGKEPATPDEARQILGIKKK</sequence>
<name>A0A562JKI8_9FIRM</name>
<comment type="caution">
    <text evidence="5">The sequence shown here is derived from an EMBL/GenBank/DDBJ whole genome shotgun (WGS) entry which is preliminary data.</text>
</comment>
<proteinExistence type="predicted"/>
<evidence type="ECO:0000313" key="6">
    <source>
        <dbReference type="Proteomes" id="UP000315343"/>
    </source>
</evidence>
<dbReference type="Pfam" id="PF05853">
    <property type="entry name" value="BKACE"/>
    <property type="match status" value="1"/>
</dbReference>
<dbReference type="GO" id="GO:0046872">
    <property type="term" value="F:metal ion binding"/>
    <property type="evidence" value="ECO:0007669"/>
    <property type="project" value="UniProtKB-KW"/>
</dbReference>
<gene>
    <name evidence="5" type="ORF">LY60_00282</name>
</gene>
<organism evidence="5 6">
    <name type="scientific">Sedimentibacter saalensis</name>
    <dbReference type="NCBI Taxonomy" id="130788"/>
    <lineage>
        <taxon>Bacteria</taxon>
        <taxon>Bacillati</taxon>
        <taxon>Bacillota</taxon>
        <taxon>Tissierellia</taxon>
        <taxon>Sedimentibacter</taxon>
    </lineage>
</organism>
<dbReference type="GO" id="GO:0043720">
    <property type="term" value="F:3-keto-5-aminohexanoate cleavage activity"/>
    <property type="evidence" value="ECO:0007669"/>
    <property type="project" value="InterPro"/>
</dbReference>
<keyword evidence="2" id="KW-0808">Transferase</keyword>
<keyword evidence="6" id="KW-1185">Reference proteome</keyword>
<evidence type="ECO:0000256" key="2">
    <source>
        <dbReference type="ARBA" id="ARBA00022679"/>
    </source>
</evidence>
<keyword evidence="4" id="KW-0862">Zinc</keyword>
<evidence type="ECO:0000256" key="3">
    <source>
        <dbReference type="ARBA" id="ARBA00022723"/>
    </source>
</evidence>
<keyword evidence="3" id="KW-0479">Metal-binding</keyword>
<accession>A0A562JKI8</accession>
<dbReference type="PANTHER" id="PTHR37418">
    <property type="entry name" value="3-KETO-5-AMINOHEXANOATE CLEAVAGE ENZYME-RELATED"/>
    <property type="match status" value="1"/>
</dbReference>
<reference evidence="5 6" key="1">
    <citation type="submission" date="2019-07" db="EMBL/GenBank/DDBJ databases">
        <title>Genomic Encyclopedia of Type Strains, Phase I: the one thousand microbial genomes (KMG-I) project.</title>
        <authorList>
            <person name="Kyrpides N."/>
        </authorList>
    </citation>
    <scope>NUCLEOTIDE SEQUENCE [LARGE SCALE GENOMIC DNA]</scope>
    <source>
        <strain evidence="5 6">DSM 13558</strain>
    </source>
</reference>
<comment type="cofactor">
    <cofactor evidence="1">
        <name>Zn(2+)</name>
        <dbReference type="ChEBI" id="CHEBI:29105"/>
    </cofactor>
</comment>
<dbReference type="EMBL" id="VLKH01000001">
    <property type="protein sequence ID" value="TWH83670.1"/>
    <property type="molecule type" value="Genomic_DNA"/>
</dbReference>
<protein>
    <submittedName>
        <fullName evidence="5">3-keto-5-aminohexanoate cleavage enzyme</fullName>
    </submittedName>
</protein>
<dbReference type="AlphaFoldDB" id="A0A562JKI8"/>
<dbReference type="OrthoDB" id="63399at2"/>
<evidence type="ECO:0000256" key="1">
    <source>
        <dbReference type="ARBA" id="ARBA00001947"/>
    </source>
</evidence>
<evidence type="ECO:0000256" key="4">
    <source>
        <dbReference type="ARBA" id="ARBA00022833"/>
    </source>
</evidence>
<evidence type="ECO:0000313" key="5">
    <source>
        <dbReference type="EMBL" id="TWH83670.1"/>
    </source>
</evidence>
<dbReference type="PANTHER" id="PTHR37418:SF2">
    <property type="entry name" value="3-KETO-5-AMINOHEXANOATE CLEAVAGE ENZYME"/>
    <property type="match status" value="1"/>
</dbReference>
<dbReference type="InterPro" id="IPR008567">
    <property type="entry name" value="BKACE"/>
</dbReference>
<dbReference type="Gene3D" id="3.20.20.70">
    <property type="entry name" value="Aldolase class I"/>
    <property type="match status" value="1"/>
</dbReference>
<dbReference type="InterPro" id="IPR013785">
    <property type="entry name" value="Aldolase_TIM"/>
</dbReference>
<dbReference type="Proteomes" id="UP000315343">
    <property type="component" value="Unassembled WGS sequence"/>
</dbReference>
<dbReference type="RefSeq" id="WP_145078946.1">
    <property type="nucleotide sequence ID" value="NZ_VLKH01000001.1"/>
</dbReference>